<reference evidence="1" key="2">
    <citation type="submission" date="2023-05" db="EMBL/GenBank/DDBJ databases">
        <authorList>
            <consortium name="Lawrence Berkeley National Laboratory"/>
            <person name="Steindorff A."/>
            <person name="Hensen N."/>
            <person name="Bonometti L."/>
            <person name="Westerberg I."/>
            <person name="Brannstrom I.O."/>
            <person name="Guillou S."/>
            <person name="Cros-Aarteil S."/>
            <person name="Calhoun S."/>
            <person name="Haridas S."/>
            <person name="Kuo A."/>
            <person name="Mondo S."/>
            <person name="Pangilinan J."/>
            <person name="Riley R."/>
            <person name="Labutti K."/>
            <person name="Andreopoulos B."/>
            <person name="Lipzen A."/>
            <person name="Chen C."/>
            <person name="Yanf M."/>
            <person name="Daum C."/>
            <person name="Ng V."/>
            <person name="Clum A."/>
            <person name="Ohm R."/>
            <person name="Martin F."/>
            <person name="Silar P."/>
            <person name="Natvig D."/>
            <person name="Lalanne C."/>
            <person name="Gautier V."/>
            <person name="Ament-Velasquez S.L."/>
            <person name="Kruys A."/>
            <person name="Hutchinson M.I."/>
            <person name="Powell A.J."/>
            <person name="Barry K."/>
            <person name="Miller A.N."/>
            <person name="Grigoriev I.V."/>
            <person name="Debuchy R."/>
            <person name="Gladieux P."/>
            <person name="Thoren M.H."/>
            <person name="Johannesson H."/>
        </authorList>
    </citation>
    <scope>NUCLEOTIDE SEQUENCE</scope>
    <source>
        <strain evidence="1">CBS 508.74</strain>
    </source>
</reference>
<dbReference type="EMBL" id="MU853341">
    <property type="protein sequence ID" value="KAK4112862.1"/>
    <property type="molecule type" value="Genomic_DNA"/>
</dbReference>
<organism evidence="1 2">
    <name type="scientific">Canariomyces notabilis</name>
    <dbReference type="NCBI Taxonomy" id="2074819"/>
    <lineage>
        <taxon>Eukaryota</taxon>
        <taxon>Fungi</taxon>
        <taxon>Dikarya</taxon>
        <taxon>Ascomycota</taxon>
        <taxon>Pezizomycotina</taxon>
        <taxon>Sordariomycetes</taxon>
        <taxon>Sordariomycetidae</taxon>
        <taxon>Sordariales</taxon>
        <taxon>Chaetomiaceae</taxon>
        <taxon>Canariomyces</taxon>
    </lineage>
</organism>
<dbReference type="GeneID" id="89939254"/>
<proteinExistence type="predicted"/>
<dbReference type="InterPro" id="IPR032675">
    <property type="entry name" value="LRR_dom_sf"/>
</dbReference>
<dbReference type="Gene3D" id="3.80.10.10">
    <property type="entry name" value="Ribonuclease Inhibitor"/>
    <property type="match status" value="1"/>
</dbReference>
<name>A0AAN6TEC5_9PEZI</name>
<dbReference type="AlphaFoldDB" id="A0AAN6TEC5"/>
<dbReference type="RefSeq" id="XP_064670432.1">
    <property type="nucleotide sequence ID" value="XM_064815129.1"/>
</dbReference>
<keyword evidence="2" id="KW-1185">Reference proteome</keyword>
<sequence length="497" mass="57004">MATGFPNPVLHLGRHAARNPGTDPGRLPGLTPLRRMARPLLYRIVALWHESSMVLFLRTLCEKPRYAHWTRHLSCHLTLTSESVIRETRRALTKYLPSIKLVIESENLNNMARQVLAALKFGIQTNQRTPTLPGLVDHYPQLVLLVILIFLTKLEILLLQVSICDDNPECDGFCAQVEAGDADLLEHFEAENCDCEIPEAWGAQPRQYASLYESFPKLTTLEVSADDGIWTNVEEERLSFLVGGRVPTLYLANIRKIYLHSLACPRNLHQILLNAPKLETLYMASRPYEPTIETYHSNSTHADPEAFDYGLMRHAKKLRNLDISWVDVRGFECLIGPEGRLAALAQMERLETLCIQLAVLYGKPSIVAETPLVNLLPPNLVELTLEDWWWQNADMVEVLPCWDVEDKVKHYQSHHGYRETALRTLTQFARNVRTRMSKLKKVVFLCKIPWTWVMEDGVPLEFHFEQLTLMFNTQDIDFQINCDEVSEQTREVIPGRC</sequence>
<comment type="caution">
    <text evidence="1">The sequence shown here is derived from an EMBL/GenBank/DDBJ whole genome shotgun (WGS) entry which is preliminary data.</text>
</comment>
<gene>
    <name evidence="1" type="ORF">N656DRAFT_779085</name>
</gene>
<evidence type="ECO:0000313" key="1">
    <source>
        <dbReference type="EMBL" id="KAK4112862.1"/>
    </source>
</evidence>
<protein>
    <submittedName>
        <fullName evidence="1">Uncharacterized protein</fullName>
    </submittedName>
</protein>
<dbReference type="Proteomes" id="UP001302812">
    <property type="component" value="Unassembled WGS sequence"/>
</dbReference>
<evidence type="ECO:0000313" key="2">
    <source>
        <dbReference type="Proteomes" id="UP001302812"/>
    </source>
</evidence>
<accession>A0AAN6TEC5</accession>
<reference evidence="1" key="1">
    <citation type="journal article" date="2023" name="Mol. Phylogenet. Evol.">
        <title>Genome-scale phylogeny and comparative genomics of the fungal order Sordariales.</title>
        <authorList>
            <person name="Hensen N."/>
            <person name="Bonometti L."/>
            <person name="Westerberg I."/>
            <person name="Brannstrom I.O."/>
            <person name="Guillou S."/>
            <person name="Cros-Aarteil S."/>
            <person name="Calhoun S."/>
            <person name="Haridas S."/>
            <person name="Kuo A."/>
            <person name="Mondo S."/>
            <person name="Pangilinan J."/>
            <person name="Riley R."/>
            <person name="LaButti K."/>
            <person name="Andreopoulos B."/>
            <person name="Lipzen A."/>
            <person name="Chen C."/>
            <person name="Yan M."/>
            <person name="Daum C."/>
            <person name="Ng V."/>
            <person name="Clum A."/>
            <person name="Steindorff A."/>
            <person name="Ohm R.A."/>
            <person name="Martin F."/>
            <person name="Silar P."/>
            <person name="Natvig D.O."/>
            <person name="Lalanne C."/>
            <person name="Gautier V."/>
            <person name="Ament-Velasquez S.L."/>
            <person name="Kruys A."/>
            <person name="Hutchinson M.I."/>
            <person name="Powell A.J."/>
            <person name="Barry K."/>
            <person name="Miller A.N."/>
            <person name="Grigoriev I.V."/>
            <person name="Debuchy R."/>
            <person name="Gladieux P."/>
            <person name="Hiltunen Thoren M."/>
            <person name="Johannesson H."/>
        </authorList>
    </citation>
    <scope>NUCLEOTIDE SEQUENCE</scope>
    <source>
        <strain evidence="1">CBS 508.74</strain>
    </source>
</reference>